<accession>A0AAW2BS58</accession>
<evidence type="ECO:0000313" key="1">
    <source>
        <dbReference type="EMBL" id="KAK9988136.1"/>
    </source>
</evidence>
<evidence type="ECO:0000313" key="2">
    <source>
        <dbReference type="Proteomes" id="UP001459277"/>
    </source>
</evidence>
<keyword evidence="2" id="KW-1185">Reference proteome</keyword>
<dbReference type="AlphaFoldDB" id="A0AAW2BS58"/>
<gene>
    <name evidence="1" type="ORF">SO802_028375</name>
</gene>
<sequence>MRVSQNLKVNHPYHGAKSPSDFAAEKKANIWHFRWLLARVVKKRFPTDYEERLSCYFKSIFSEVFLHQEVLKHNYMFQYFKPVLFNRMHKFQFIHALENIAALHPHSYHVNYAGLNNMDYGFENWWLRIQDDNEETKETMMSAVYYYEDKHDKVYEERPNSLLSFLRNLQEHFMSGM</sequence>
<reference evidence="1 2" key="1">
    <citation type="submission" date="2024-01" db="EMBL/GenBank/DDBJ databases">
        <title>A telomere-to-telomere, gap-free genome of sweet tea (Lithocarpus litseifolius).</title>
        <authorList>
            <person name="Zhou J."/>
        </authorList>
    </citation>
    <scope>NUCLEOTIDE SEQUENCE [LARGE SCALE GENOMIC DNA]</scope>
    <source>
        <strain evidence="1">Zhou-2022a</strain>
        <tissue evidence="1">Leaf</tissue>
    </source>
</reference>
<protein>
    <submittedName>
        <fullName evidence="1">Uncharacterized protein</fullName>
    </submittedName>
</protein>
<dbReference type="Proteomes" id="UP001459277">
    <property type="component" value="Unassembled WGS sequence"/>
</dbReference>
<name>A0AAW2BS58_9ROSI</name>
<organism evidence="1 2">
    <name type="scientific">Lithocarpus litseifolius</name>
    <dbReference type="NCBI Taxonomy" id="425828"/>
    <lineage>
        <taxon>Eukaryota</taxon>
        <taxon>Viridiplantae</taxon>
        <taxon>Streptophyta</taxon>
        <taxon>Embryophyta</taxon>
        <taxon>Tracheophyta</taxon>
        <taxon>Spermatophyta</taxon>
        <taxon>Magnoliopsida</taxon>
        <taxon>eudicotyledons</taxon>
        <taxon>Gunneridae</taxon>
        <taxon>Pentapetalae</taxon>
        <taxon>rosids</taxon>
        <taxon>fabids</taxon>
        <taxon>Fagales</taxon>
        <taxon>Fagaceae</taxon>
        <taxon>Lithocarpus</taxon>
    </lineage>
</organism>
<proteinExistence type="predicted"/>
<dbReference type="EMBL" id="JAZDWU010000010">
    <property type="protein sequence ID" value="KAK9988136.1"/>
    <property type="molecule type" value="Genomic_DNA"/>
</dbReference>
<comment type="caution">
    <text evidence="1">The sequence shown here is derived from an EMBL/GenBank/DDBJ whole genome shotgun (WGS) entry which is preliminary data.</text>
</comment>